<evidence type="ECO:0000313" key="4">
    <source>
        <dbReference type="EMBL" id="SDC96394.1"/>
    </source>
</evidence>
<keyword evidence="5" id="KW-1185">Reference proteome</keyword>
<proteinExistence type="predicted"/>
<gene>
    <name evidence="4" type="ORF">SAMN05421663_105242</name>
</gene>
<organism evidence="4 5">
    <name type="scientific">Terribacillus halophilus</name>
    <dbReference type="NCBI Taxonomy" id="361279"/>
    <lineage>
        <taxon>Bacteria</taxon>
        <taxon>Bacillati</taxon>
        <taxon>Bacillota</taxon>
        <taxon>Bacilli</taxon>
        <taxon>Bacillales</taxon>
        <taxon>Bacillaceae</taxon>
        <taxon>Terribacillus</taxon>
    </lineage>
</organism>
<feature type="transmembrane region" description="Helical" evidence="2">
    <location>
        <begin position="39"/>
        <end position="55"/>
    </location>
</feature>
<dbReference type="AlphaFoldDB" id="A0A1G6QWP5"/>
<evidence type="ECO:0000256" key="1">
    <source>
        <dbReference type="SAM" id="MobiDB-lite"/>
    </source>
</evidence>
<keyword evidence="2" id="KW-0812">Transmembrane</keyword>
<protein>
    <recommendedName>
        <fullName evidence="3">Transglutaminase-like domain-containing protein</fullName>
    </recommendedName>
</protein>
<dbReference type="Proteomes" id="UP000198666">
    <property type="component" value="Unassembled WGS sequence"/>
</dbReference>
<keyword evidence="2" id="KW-0472">Membrane</keyword>
<dbReference type="InterPro" id="IPR002931">
    <property type="entry name" value="Transglutaminase-like"/>
</dbReference>
<keyword evidence="2" id="KW-1133">Transmembrane helix</keyword>
<accession>A0A1G6QWP5</accession>
<sequence>MRKKDQQMLWVRYVIYVCGFLLFWEWLRPLDQISDTGNLPIFVIFTAVCFLLSAIRMRWWLSFVLKLVALMIVLQIFLMEENLVSGGLLSFIQTELPANLQLLFTGEFVSLTPFFRTLLFLILLWLMSYLLYYWFIIANRIFFFIIMTFLYIGILDTFTPYDGSGAVVRVFLVSFFALGISAFARLYQGGEKRLFPKQILLWTVPLLVILAVSAAVGYAAPKLPPQWADPVPFIQTMTNSNNEDEGEGGIQKVGYGEDDSQLGGPFMQDNTLAFWTSTEASGYWRVDSKDVYTGKGWERSRETAPQSFQSGEPVGIELYNEDVATEAREAIVYPSQNQVLDRLVYPYGVQTFFSEPVTAAVDADFGVVETFNRAQYPDENYTIAFEEPQYNIEDLRNDSGMIDDNTHYRYTQLPDNLPDRVRDLAEDITASADTRYDKAKAVEQYFNQNGFQYRTQDIPVPESEQDYVDQFLFESKIGYCDNFSSSMVVLLRAADIPARWVKGFTEGQAATNPNFATPDGMTSYMVTNANAHSWVEVYFPDTGWVPFEPTQGFTNPADFVSEEDTESETPETETETPPEQEEPEQAPEQPEEQEEAPVQENQPAAASSVHPLYWIIPSALLLLLLAIILYLTRYRWLTAYYVRKYRQEQSEETYGKAYHYLLRLLAHKGFKRHSSQTLREYAQLIDEEFGNKYMSELTAEYERILYRNEKSAPAWINAVELWENLIKQAAS</sequence>
<dbReference type="InterPro" id="IPR038765">
    <property type="entry name" value="Papain-like_cys_pep_sf"/>
</dbReference>
<dbReference type="InterPro" id="IPR052901">
    <property type="entry name" value="Bact_TGase-like"/>
</dbReference>
<feature type="transmembrane region" description="Helical" evidence="2">
    <location>
        <begin position="60"/>
        <end position="78"/>
    </location>
</feature>
<dbReference type="RefSeq" id="WP_170829661.1">
    <property type="nucleotide sequence ID" value="NZ_FMZB01000005.1"/>
</dbReference>
<evidence type="ECO:0000256" key="2">
    <source>
        <dbReference type="SAM" id="Phobius"/>
    </source>
</evidence>
<evidence type="ECO:0000259" key="3">
    <source>
        <dbReference type="SMART" id="SM00460"/>
    </source>
</evidence>
<feature type="transmembrane region" description="Helical" evidence="2">
    <location>
        <begin position="199"/>
        <end position="220"/>
    </location>
</feature>
<reference evidence="5" key="1">
    <citation type="submission" date="2016-10" db="EMBL/GenBank/DDBJ databases">
        <authorList>
            <person name="Varghese N."/>
            <person name="Submissions S."/>
        </authorList>
    </citation>
    <scope>NUCLEOTIDE SEQUENCE [LARGE SCALE GENOMIC DNA]</scope>
    <source>
        <strain evidence="5">DSM 21620</strain>
    </source>
</reference>
<feature type="region of interest" description="Disordered" evidence="1">
    <location>
        <begin position="555"/>
        <end position="603"/>
    </location>
</feature>
<dbReference type="Pfam" id="PF13559">
    <property type="entry name" value="DUF4129"/>
    <property type="match status" value="1"/>
</dbReference>
<dbReference type="PANTHER" id="PTHR42736">
    <property type="entry name" value="PROTEIN-GLUTAMINE GAMMA-GLUTAMYLTRANSFERASE"/>
    <property type="match status" value="1"/>
</dbReference>
<feature type="transmembrane region" description="Helical" evidence="2">
    <location>
        <begin position="131"/>
        <end position="154"/>
    </location>
</feature>
<dbReference type="EMBL" id="FMZB01000005">
    <property type="protein sequence ID" value="SDC96394.1"/>
    <property type="molecule type" value="Genomic_DNA"/>
</dbReference>
<dbReference type="SMART" id="SM00460">
    <property type="entry name" value="TGc"/>
    <property type="match status" value="1"/>
</dbReference>
<feature type="compositionally biased region" description="Acidic residues" evidence="1">
    <location>
        <begin position="560"/>
        <end position="597"/>
    </location>
</feature>
<feature type="domain" description="Transglutaminase-like" evidence="3">
    <location>
        <begin position="472"/>
        <end position="551"/>
    </location>
</feature>
<dbReference type="PANTHER" id="PTHR42736:SF1">
    <property type="entry name" value="PROTEIN-GLUTAMINE GAMMA-GLUTAMYLTRANSFERASE"/>
    <property type="match status" value="1"/>
</dbReference>
<dbReference type="STRING" id="361279.SAMN05421663_105242"/>
<feature type="transmembrane region" description="Helical" evidence="2">
    <location>
        <begin position="9"/>
        <end position="27"/>
    </location>
</feature>
<dbReference type="Gene3D" id="3.10.620.30">
    <property type="match status" value="1"/>
</dbReference>
<name>A0A1G6QWP5_9BACI</name>
<dbReference type="InterPro" id="IPR025403">
    <property type="entry name" value="TgpA-like_C"/>
</dbReference>
<dbReference type="Pfam" id="PF01841">
    <property type="entry name" value="Transglut_core"/>
    <property type="match status" value="1"/>
</dbReference>
<feature type="transmembrane region" description="Helical" evidence="2">
    <location>
        <begin position="612"/>
        <end position="631"/>
    </location>
</feature>
<evidence type="ECO:0000313" key="5">
    <source>
        <dbReference type="Proteomes" id="UP000198666"/>
    </source>
</evidence>
<feature type="transmembrane region" description="Helical" evidence="2">
    <location>
        <begin position="166"/>
        <end position="187"/>
    </location>
</feature>
<dbReference type="SUPFAM" id="SSF54001">
    <property type="entry name" value="Cysteine proteinases"/>
    <property type="match status" value="1"/>
</dbReference>